<organism evidence="1">
    <name type="scientific">marine metagenome</name>
    <dbReference type="NCBI Taxonomy" id="408172"/>
    <lineage>
        <taxon>unclassified sequences</taxon>
        <taxon>metagenomes</taxon>
        <taxon>ecological metagenomes</taxon>
    </lineage>
</organism>
<name>A0A383D762_9ZZZZ</name>
<sequence>VLCTRGIFESDHRYIESLLDAIENGIEPRASGDNGRKTLEITIALRESHRRGHIPVQLPLEDRPQTIVLAHGSLTWCD</sequence>
<proteinExistence type="predicted"/>
<dbReference type="EMBL" id="UINC01214919">
    <property type="protein sequence ID" value="SVE40366.1"/>
    <property type="molecule type" value="Genomic_DNA"/>
</dbReference>
<reference evidence="1" key="1">
    <citation type="submission" date="2018-05" db="EMBL/GenBank/DDBJ databases">
        <authorList>
            <person name="Lanie J.A."/>
            <person name="Ng W.-L."/>
            <person name="Kazmierczak K.M."/>
            <person name="Andrzejewski T.M."/>
            <person name="Davidsen T.M."/>
            <person name="Wayne K.J."/>
            <person name="Tettelin H."/>
            <person name="Glass J.I."/>
            <person name="Rusch D."/>
            <person name="Podicherti R."/>
            <person name="Tsui H.-C.T."/>
            <person name="Winkler M.E."/>
        </authorList>
    </citation>
    <scope>NUCLEOTIDE SEQUENCE</scope>
</reference>
<gene>
    <name evidence="1" type="ORF">METZ01_LOCUS493220</name>
</gene>
<accession>A0A383D762</accession>
<feature type="non-terminal residue" evidence="1">
    <location>
        <position position="1"/>
    </location>
</feature>
<protein>
    <recommendedName>
        <fullName evidence="2">Gfo/Idh/MocA-like oxidoreductase C-terminal domain-containing protein</fullName>
    </recommendedName>
</protein>
<evidence type="ECO:0008006" key="2">
    <source>
        <dbReference type="Google" id="ProtNLM"/>
    </source>
</evidence>
<dbReference type="AlphaFoldDB" id="A0A383D762"/>
<dbReference type="Gene3D" id="3.30.360.10">
    <property type="entry name" value="Dihydrodipicolinate Reductase, domain 2"/>
    <property type="match status" value="1"/>
</dbReference>
<evidence type="ECO:0000313" key="1">
    <source>
        <dbReference type="EMBL" id="SVE40366.1"/>
    </source>
</evidence>